<dbReference type="EMBL" id="CAFBNC010000162">
    <property type="protein sequence ID" value="CAB4955499.1"/>
    <property type="molecule type" value="Genomic_DNA"/>
</dbReference>
<gene>
    <name evidence="1" type="ORF">UFOPK3733_02135</name>
</gene>
<accession>A0A6J7KLU8</accession>
<dbReference type="AlphaFoldDB" id="A0A6J7KLU8"/>
<proteinExistence type="predicted"/>
<name>A0A6J7KLU8_9ZZZZ</name>
<protein>
    <submittedName>
        <fullName evidence="1">Unannotated protein</fullName>
    </submittedName>
</protein>
<sequence>MKESIDADSGLGGDEDMVRVGGCRMHGERIDINGLDHSTTAVLRGVAIAATESTGEQTAGVALRKRATQFGR</sequence>
<organism evidence="1">
    <name type="scientific">freshwater metagenome</name>
    <dbReference type="NCBI Taxonomy" id="449393"/>
    <lineage>
        <taxon>unclassified sequences</taxon>
        <taxon>metagenomes</taxon>
        <taxon>ecological metagenomes</taxon>
    </lineage>
</organism>
<reference evidence="1" key="1">
    <citation type="submission" date="2020-05" db="EMBL/GenBank/DDBJ databases">
        <authorList>
            <person name="Chiriac C."/>
            <person name="Salcher M."/>
            <person name="Ghai R."/>
            <person name="Kavagutti S V."/>
        </authorList>
    </citation>
    <scope>NUCLEOTIDE SEQUENCE</scope>
</reference>
<evidence type="ECO:0000313" key="1">
    <source>
        <dbReference type="EMBL" id="CAB4955499.1"/>
    </source>
</evidence>